<evidence type="ECO:0000313" key="1">
    <source>
        <dbReference type="EMBL" id="MPN24472.1"/>
    </source>
</evidence>
<sequence length="152" mass="17491">MSGKWDKEEFCSKETPDDFKRFMNYGSDGYRVYIDYLKEQRSLEKFSPQDGILYESTYRTAGFLNMCKEFVKDINIQSLNAAIARYNTLCQHTHDILDVVGGKSSNGKTMEEKTNVVINYLTRSNEIFIDAVADIKKAINFTGKAIFQPDHN</sequence>
<dbReference type="EMBL" id="VSSQ01073334">
    <property type="protein sequence ID" value="MPN24472.1"/>
    <property type="molecule type" value="Genomic_DNA"/>
</dbReference>
<dbReference type="AlphaFoldDB" id="A0A645GEN0"/>
<protein>
    <submittedName>
        <fullName evidence="1">Uncharacterized protein</fullName>
    </submittedName>
</protein>
<reference evidence="1" key="1">
    <citation type="submission" date="2019-08" db="EMBL/GenBank/DDBJ databases">
        <authorList>
            <person name="Kucharzyk K."/>
            <person name="Murdoch R.W."/>
            <person name="Higgins S."/>
            <person name="Loffler F."/>
        </authorList>
    </citation>
    <scope>NUCLEOTIDE SEQUENCE</scope>
</reference>
<gene>
    <name evidence="1" type="ORF">SDC9_171871</name>
</gene>
<name>A0A645GEN0_9ZZZZ</name>
<proteinExistence type="predicted"/>
<comment type="caution">
    <text evidence="1">The sequence shown here is derived from an EMBL/GenBank/DDBJ whole genome shotgun (WGS) entry which is preliminary data.</text>
</comment>
<organism evidence="1">
    <name type="scientific">bioreactor metagenome</name>
    <dbReference type="NCBI Taxonomy" id="1076179"/>
    <lineage>
        <taxon>unclassified sequences</taxon>
        <taxon>metagenomes</taxon>
        <taxon>ecological metagenomes</taxon>
    </lineage>
</organism>
<accession>A0A645GEN0</accession>